<evidence type="ECO:0000313" key="3">
    <source>
        <dbReference type="EMBL" id="KAG5920958.1"/>
    </source>
</evidence>
<dbReference type="AlphaFoldDB" id="A0A8K0J5R7"/>
<dbReference type="InterPro" id="IPR058773">
    <property type="entry name" value="SGL_GH162"/>
</dbReference>
<proteinExistence type="predicted"/>
<evidence type="ECO:0000313" key="4">
    <source>
        <dbReference type="Proteomes" id="UP000811619"/>
    </source>
</evidence>
<dbReference type="Pfam" id="PF26157">
    <property type="entry name" value="SGL_GH162"/>
    <property type="match status" value="1"/>
</dbReference>
<accession>A0A8K0J5R7</accession>
<keyword evidence="4" id="KW-1185">Reference proteome</keyword>
<feature type="domain" description="Endo-beta-1,2-glucanase SGL" evidence="2">
    <location>
        <begin position="81"/>
        <end position="529"/>
    </location>
</feature>
<dbReference type="EMBL" id="SRPY01000586">
    <property type="protein sequence ID" value="KAG5920958.1"/>
    <property type="molecule type" value="Genomic_DNA"/>
</dbReference>
<evidence type="ECO:0000256" key="1">
    <source>
        <dbReference type="SAM" id="SignalP"/>
    </source>
</evidence>
<evidence type="ECO:0000259" key="2">
    <source>
        <dbReference type="Pfam" id="PF26157"/>
    </source>
</evidence>
<keyword evidence="1" id="KW-0732">Signal</keyword>
<dbReference type="CDD" id="cd24165">
    <property type="entry name" value="TfSGL-like"/>
    <property type="match status" value="1"/>
</dbReference>
<sequence>MKPRTIARLVFVCGLTATTALPRAQASRLEKSRSRLPKCRFAPSWSQNDVLRNPSGFEWDLLFWEGKFHQNDVAYNAVNGMTYDGTQLDWITGDKTKKHPFSAASKEAIQIMLYTHAIAGSKEAARFLTPHDLSEAPKLAASVMKTKLQTYLRFNQTYPGFGGFLPWIATNEHDLSPTWDWNNRVPALDNGELVWAVYACIHALEQSRNLLNKSLAQDWQRWLDYVKTTAATVFYQGDGRVCAVTKLKDQTRPLEDPEQGYTCEGTSYLDDPYEGELFTHFLNSFGGLGRKEKKALWQAKRAKLVKSVHNMGGYGPITVQQGYWFSSHESWKVLELPYYDVDLVKRLYHNAERARTCHSVVTETPGLFASVNNSTNVTTDEIMGYISAAGIPAVASQKKQYHDVVTPYGAWPTILFDKAVGLAWWRNMVVAKKMQNRFGSTESTRVDAKSVSALVTWDSKVLTVMALLGGVGGFVRLKMQKDGIYDEFIAITKREYGRVFKSIQGEDVALCLPKASVPDAGLKDFTQCST</sequence>
<protein>
    <recommendedName>
        <fullName evidence="2">Endo-beta-1,2-glucanase SGL domain-containing protein</fullName>
    </recommendedName>
</protein>
<reference evidence="3" key="1">
    <citation type="journal article" date="2020" name="bioRxiv">
        <title>Whole genome comparisons of ergot fungi reveals the divergence and evolution of species within the genus Claviceps are the result of varying mechanisms driving genome evolution and host range expansion.</title>
        <authorList>
            <person name="Wyka S.A."/>
            <person name="Mondo S.J."/>
            <person name="Liu M."/>
            <person name="Dettman J."/>
            <person name="Nalam V."/>
            <person name="Broders K.D."/>
        </authorList>
    </citation>
    <scope>NUCLEOTIDE SEQUENCE</scope>
    <source>
        <strain evidence="3">CCC 489</strain>
    </source>
</reference>
<dbReference type="OrthoDB" id="9981847at2759"/>
<dbReference type="Proteomes" id="UP000811619">
    <property type="component" value="Unassembled WGS sequence"/>
</dbReference>
<feature type="chain" id="PRO_5035432540" description="Endo-beta-1,2-glucanase SGL domain-containing protein" evidence="1">
    <location>
        <begin position="27"/>
        <end position="530"/>
    </location>
</feature>
<feature type="signal peptide" evidence="1">
    <location>
        <begin position="1"/>
        <end position="26"/>
    </location>
</feature>
<organism evidence="3 4">
    <name type="scientific">Claviceps africana</name>
    <dbReference type="NCBI Taxonomy" id="83212"/>
    <lineage>
        <taxon>Eukaryota</taxon>
        <taxon>Fungi</taxon>
        <taxon>Dikarya</taxon>
        <taxon>Ascomycota</taxon>
        <taxon>Pezizomycotina</taxon>
        <taxon>Sordariomycetes</taxon>
        <taxon>Hypocreomycetidae</taxon>
        <taxon>Hypocreales</taxon>
        <taxon>Clavicipitaceae</taxon>
        <taxon>Claviceps</taxon>
    </lineage>
</organism>
<comment type="caution">
    <text evidence="3">The sequence shown here is derived from an EMBL/GenBank/DDBJ whole genome shotgun (WGS) entry which is preliminary data.</text>
</comment>
<gene>
    <name evidence="3" type="ORF">E4U42_006022</name>
</gene>
<name>A0A8K0J5R7_9HYPO</name>